<evidence type="ECO:0000313" key="2">
    <source>
        <dbReference type="EMBL" id="MCB8876188.1"/>
    </source>
</evidence>
<gene>
    <name evidence="2" type="ORF">ASILVAE211_13430</name>
</gene>
<dbReference type="GO" id="GO:0005886">
    <property type="term" value="C:plasma membrane"/>
    <property type="evidence" value="ECO:0007669"/>
    <property type="project" value="TreeGrafter"/>
</dbReference>
<dbReference type="PANTHER" id="PTHR32502">
    <property type="entry name" value="N-ACETYLGALACTOSAMINE PERMEASE II COMPONENT-RELATED"/>
    <property type="match status" value="1"/>
</dbReference>
<reference evidence="2" key="1">
    <citation type="journal article" date="2021" name="Microorganisms">
        <title>Acidisoma silvae sp. nov. and Acidisomacellulosilytica sp. nov., Two Acidophilic Bacteria Isolated from Decaying Wood, Hydrolyzing Cellulose and Producing Poly-3-hydroxybutyrate.</title>
        <authorList>
            <person name="Mieszkin S."/>
            <person name="Pouder E."/>
            <person name="Uroz S."/>
            <person name="Simon-Colin C."/>
            <person name="Alain K."/>
        </authorList>
    </citation>
    <scope>NUCLEOTIDE SEQUENCE</scope>
    <source>
        <strain evidence="2">HW T2.11</strain>
    </source>
</reference>
<dbReference type="EC" id="4.1.2.40" evidence="2"/>
<organism evidence="2 3">
    <name type="scientific">Acidisoma silvae</name>
    <dbReference type="NCBI Taxonomy" id="2802396"/>
    <lineage>
        <taxon>Bacteria</taxon>
        <taxon>Pseudomonadati</taxon>
        <taxon>Pseudomonadota</taxon>
        <taxon>Alphaproteobacteria</taxon>
        <taxon>Acetobacterales</taxon>
        <taxon>Acidocellaceae</taxon>
        <taxon>Acidisoma</taxon>
    </lineage>
</organism>
<dbReference type="PIRSF" id="PIRSF009264">
    <property type="entry name" value="TagBP_ald_AgaZ"/>
    <property type="match status" value="1"/>
</dbReference>
<accession>A0A963YTQ3</accession>
<dbReference type="InterPro" id="IPR013785">
    <property type="entry name" value="Aldolase_TIM"/>
</dbReference>
<evidence type="ECO:0000313" key="3">
    <source>
        <dbReference type="Proteomes" id="UP000708298"/>
    </source>
</evidence>
<dbReference type="InterPro" id="IPR012062">
    <property type="entry name" value="GatZ/KbaZ-like"/>
</dbReference>
<name>A0A963YTQ3_9PROT</name>
<dbReference type="EMBL" id="JAESVB010000005">
    <property type="protein sequence ID" value="MCB8876188.1"/>
    <property type="molecule type" value="Genomic_DNA"/>
</dbReference>
<evidence type="ECO:0000256" key="1">
    <source>
        <dbReference type="ARBA" id="ARBA00005007"/>
    </source>
</evidence>
<dbReference type="SUPFAM" id="SSF51569">
    <property type="entry name" value="Aldolase"/>
    <property type="match status" value="1"/>
</dbReference>
<keyword evidence="2" id="KW-0456">Lyase</keyword>
<dbReference type="AlphaFoldDB" id="A0A963YTQ3"/>
<dbReference type="GO" id="GO:0009401">
    <property type="term" value="P:phosphoenolpyruvate-dependent sugar phosphotransferase system"/>
    <property type="evidence" value="ECO:0007669"/>
    <property type="project" value="TreeGrafter"/>
</dbReference>
<dbReference type="Pfam" id="PF08013">
    <property type="entry name" value="GatZ_KbaZ-like"/>
    <property type="match status" value="1"/>
</dbReference>
<keyword evidence="3" id="KW-1185">Reference proteome</keyword>
<dbReference type="InterPro" id="IPR050303">
    <property type="entry name" value="GatZ_KbaZ_carbometab"/>
</dbReference>
<comment type="caution">
    <text evidence="2">The sequence shown here is derived from an EMBL/GenBank/DDBJ whole genome shotgun (WGS) entry which is preliminary data.</text>
</comment>
<dbReference type="NCBIfam" id="TIGR02810">
    <property type="entry name" value="agaZ_gatZ"/>
    <property type="match status" value="1"/>
</dbReference>
<protein>
    <submittedName>
        <fullName evidence="2">D-tagatose-bisphosphate aldolase, class II, non-catalytic subunit</fullName>
        <ecNumber evidence="2">4.1.2.40</ecNumber>
    </submittedName>
</protein>
<dbReference type="GO" id="GO:0009025">
    <property type="term" value="F:tagatose-bisphosphate aldolase activity"/>
    <property type="evidence" value="ECO:0007669"/>
    <property type="project" value="UniProtKB-EC"/>
</dbReference>
<sequence>MEGTASFAELDAFILSQRRGLVPGAPPLPPSGADILAELAPARAAGQPFGITSVCSANPFVIEAALLQAKEDGTTALIEATCNQVNQYGGYTGMTAADFRDYVYGIAQSVGFPQARIILGGDHLGPNPWKSLPAEAAMAEAEIMVESFLRAGFLKIHLDCSMGCAGEPVALADAVVAERAARLASVAERVAAQVGTKPYYIIGTEVPTPGGALEAIPETEVTDPEAPLATYAVHKQVFSERGLGRMLDRVVALVVQPGVEHGNESVTRYVSDAARDLTGALAHLPGLIFEAHATDYQTADALSDLVRDGFPILKVGPSLTFALREALYGLDEIAAVIAPEIDPAVESLAGAMEQLMMLKPEYWRAHYHGNPAQLRILRHYSYSDRIRYYWPEPEAVTAVARLFARLDGVTIPEPLISQYLPRFYDRVAAGTLPATARGLAVESVRDVLRVYAAACRPAN</sequence>
<dbReference type="Gene3D" id="3.20.20.70">
    <property type="entry name" value="Aldolase class I"/>
    <property type="match status" value="1"/>
</dbReference>
<comment type="pathway">
    <text evidence="1">Carbohydrate metabolism.</text>
</comment>
<dbReference type="PANTHER" id="PTHR32502:SF2">
    <property type="entry name" value="D-TAGATOSE-1,6-BISPHOSPHATE ALDOLASE SUBUNIT KBAZ"/>
    <property type="match status" value="1"/>
</dbReference>
<dbReference type="GO" id="GO:0005975">
    <property type="term" value="P:carbohydrate metabolic process"/>
    <property type="evidence" value="ECO:0007669"/>
    <property type="project" value="InterPro"/>
</dbReference>
<reference evidence="2" key="2">
    <citation type="submission" date="2021-01" db="EMBL/GenBank/DDBJ databases">
        <authorList>
            <person name="Mieszkin S."/>
            <person name="Pouder E."/>
            <person name="Alain K."/>
        </authorList>
    </citation>
    <scope>NUCLEOTIDE SEQUENCE</scope>
    <source>
        <strain evidence="2">HW T2.11</strain>
    </source>
</reference>
<dbReference type="Proteomes" id="UP000708298">
    <property type="component" value="Unassembled WGS sequence"/>
</dbReference>
<proteinExistence type="predicted"/>
<dbReference type="Gene3D" id="1.10.400.20">
    <property type="entry name" value="putative tagatose 6-phosphate kinase domain like"/>
    <property type="match status" value="1"/>
</dbReference>